<gene>
    <name evidence="12" type="ORF">B5V00_15500</name>
</gene>
<evidence type="ECO:0000256" key="6">
    <source>
        <dbReference type="ARBA" id="ARBA00022989"/>
    </source>
</evidence>
<feature type="domain" description="Tripartite ATP-independent periplasmic transporters DctQ component" evidence="11">
    <location>
        <begin position="1"/>
        <end position="135"/>
    </location>
</feature>
<feature type="transmembrane region" description="Helical" evidence="10">
    <location>
        <begin position="63"/>
        <end position="83"/>
    </location>
</feature>
<keyword evidence="5 10" id="KW-0812">Transmembrane</keyword>
<feature type="transmembrane region" description="Helical" evidence="10">
    <location>
        <begin position="109"/>
        <end position="131"/>
    </location>
</feature>
<dbReference type="STRING" id="1969733.B5V00_15500"/>
<keyword evidence="6 10" id="KW-1133">Transmembrane helix</keyword>
<evidence type="ECO:0000313" key="12">
    <source>
        <dbReference type="EMBL" id="ORJ54919.1"/>
    </source>
</evidence>
<dbReference type="OrthoDB" id="9795655at2"/>
<evidence type="ECO:0000256" key="3">
    <source>
        <dbReference type="ARBA" id="ARBA00022475"/>
    </source>
</evidence>
<dbReference type="Proteomes" id="UP000193136">
    <property type="component" value="Unassembled WGS sequence"/>
</dbReference>
<evidence type="ECO:0000259" key="11">
    <source>
        <dbReference type="Pfam" id="PF04290"/>
    </source>
</evidence>
<name>A0A1X0XPS5_9BACT</name>
<evidence type="ECO:0000256" key="7">
    <source>
        <dbReference type="ARBA" id="ARBA00023136"/>
    </source>
</evidence>
<dbReference type="InterPro" id="IPR007387">
    <property type="entry name" value="TRAP_DctQ"/>
</dbReference>
<comment type="subcellular location">
    <subcellularLocation>
        <location evidence="1">Cell inner membrane</location>
        <topology evidence="1">Multi-pass membrane protein</topology>
    </subcellularLocation>
</comment>
<evidence type="ECO:0000256" key="4">
    <source>
        <dbReference type="ARBA" id="ARBA00022519"/>
    </source>
</evidence>
<evidence type="ECO:0000256" key="10">
    <source>
        <dbReference type="SAM" id="Phobius"/>
    </source>
</evidence>
<evidence type="ECO:0000256" key="8">
    <source>
        <dbReference type="ARBA" id="ARBA00038436"/>
    </source>
</evidence>
<dbReference type="EMBL" id="NAAD01000030">
    <property type="protein sequence ID" value="ORJ54919.1"/>
    <property type="molecule type" value="Genomic_DNA"/>
</dbReference>
<feature type="region of interest" description="Disordered" evidence="9">
    <location>
        <begin position="142"/>
        <end position="167"/>
    </location>
</feature>
<feature type="transmembrane region" description="Helical" evidence="10">
    <location>
        <begin position="25"/>
        <end position="42"/>
    </location>
</feature>
<keyword evidence="4" id="KW-0997">Cell inner membrane</keyword>
<reference evidence="12 13" key="1">
    <citation type="submission" date="2017-03" db="EMBL/GenBank/DDBJ databases">
        <title>Genome sequence of Geothermobacter sp. EPR-M, Deep-Sea Iron Reducer.</title>
        <authorList>
            <person name="Tully B."/>
            <person name="Savalia P."/>
            <person name="Abuyen K."/>
            <person name="Baughan C."/>
            <person name="Romero E."/>
            <person name="Ronkowski C."/>
            <person name="Torres B."/>
            <person name="Tremblay J."/>
            <person name="Trujillo A."/>
            <person name="Tyler M."/>
            <person name="Perez-Rodriguez I."/>
            <person name="Amend J."/>
        </authorList>
    </citation>
    <scope>NUCLEOTIDE SEQUENCE [LARGE SCALE GENOMIC DNA]</scope>
    <source>
        <strain evidence="12 13">EPR-M</strain>
    </source>
</reference>
<evidence type="ECO:0000256" key="5">
    <source>
        <dbReference type="ARBA" id="ARBA00022692"/>
    </source>
</evidence>
<keyword evidence="2" id="KW-0813">Transport</keyword>
<comment type="similarity">
    <text evidence="8">Belongs to the TRAP transporter small permease family.</text>
</comment>
<dbReference type="PANTHER" id="PTHR35011:SF4">
    <property type="entry name" value="SLL1102 PROTEIN"/>
    <property type="match status" value="1"/>
</dbReference>
<keyword evidence="3" id="KW-1003">Cell membrane</keyword>
<keyword evidence="13" id="KW-1185">Reference proteome</keyword>
<protein>
    <submittedName>
        <fullName evidence="12">C4-dicarboxylate ABC transporter permease</fullName>
    </submittedName>
</protein>
<evidence type="ECO:0000256" key="1">
    <source>
        <dbReference type="ARBA" id="ARBA00004429"/>
    </source>
</evidence>
<evidence type="ECO:0000256" key="2">
    <source>
        <dbReference type="ARBA" id="ARBA00022448"/>
    </source>
</evidence>
<dbReference type="PANTHER" id="PTHR35011">
    <property type="entry name" value="2,3-DIKETO-L-GULONATE TRAP TRANSPORTER SMALL PERMEASE PROTEIN YIAM"/>
    <property type="match status" value="1"/>
</dbReference>
<evidence type="ECO:0000256" key="9">
    <source>
        <dbReference type="SAM" id="MobiDB-lite"/>
    </source>
</evidence>
<dbReference type="GO" id="GO:0005886">
    <property type="term" value="C:plasma membrane"/>
    <property type="evidence" value="ECO:0007669"/>
    <property type="project" value="UniProtKB-SubCell"/>
</dbReference>
<comment type="caution">
    <text evidence="12">The sequence shown here is derived from an EMBL/GenBank/DDBJ whole genome shotgun (WGS) entry which is preliminary data.</text>
</comment>
<accession>A0A1X0XPS5</accession>
<keyword evidence="7 10" id="KW-0472">Membrane</keyword>
<dbReference type="AlphaFoldDB" id="A0A1X0XPS5"/>
<organism evidence="12 13">
    <name type="scientific">Geothermobacter hydrogeniphilus</name>
    <dbReference type="NCBI Taxonomy" id="1969733"/>
    <lineage>
        <taxon>Bacteria</taxon>
        <taxon>Pseudomonadati</taxon>
        <taxon>Thermodesulfobacteriota</taxon>
        <taxon>Desulfuromonadia</taxon>
        <taxon>Desulfuromonadales</taxon>
        <taxon>Geothermobacteraceae</taxon>
        <taxon>Geothermobacter</taxon>
    </lineage>
</organism>
<sequence>MVLVVCFDVVTRYMLNESMVAVQELEWHIFALIFLLGAAYTLKEEGHVRVDVFYSRFSPRKKAVIDFIGCLIFLIPFSILVIWTSKMFVQMSWAVHEGSPNPGGLPARYLLKAAIPAGFVLVLLQGISLTLRSFCTLIGRPLPDRHQDQPEPPDDGNLQPGKGGGHA</sequence>
<dbReference type="InterPro" id="IPR055348">
    <property type="entry name" value="DctQ"/>
</dbReference>
<dbReference type="Pfam" id="PF04290">
    <property type="entry name" value="DctQ"/>
    <property type="match status" value="1"/>
</dbReference>
<evidence type="ECO:0000313" key="13">
    <source>
        <dbReference type="Proteomes" id="UP000193136"/>
    </source>
</evidence>
<proteinExistence type="inferred from homology"/>